<dbReference type="GO" id="GO:0004674">
    <property type="term" value="F:protein serine/threonine kinase activity"/>
    <property type="evidence" value="ECO:0007669"/>
    <property type="project" value="UniProtKB-KW"/>
</dbReference>
<evidence type="ECO:0000259" key="14">
    <source>
        <dbReference type="PROSITE" id="PS50011"/>
    </source>
</evidence>
<keyword evidence="6" id="KW-0067">ATP-binding</keyword>
<dbReference type="Gene3D" id="1.10.510.10">
    <property type="entry name" value="Transferase(Phosphotransferase) domain 1"/>
    <property type="match status" value="1"/>
</dbReference>
<evidence type="ECO:0000313" key="15">
    <source>
        <dbReference type="EMBL" id="VAW79108.1"/>
    </source>
</evidence>
<keyword evidence="5" id="KW-0256">Endoplasmic reticulum</keyword>
<dbReference type="AlphaFoldDB" id="A0A3B0YDY5"/>
<protein>
    <recommendedName>
        <fullName evidence="12">PRKR-like endoplasmic reticulum kinase</fullName>
    </recommendedName>
</protein>
<dbReference type="Pfam" id="PF08308">
    <property type="entry name" value="PEGA"/>
    <property type="match status" value="1"/>
</dbReference>
<dbReference type="InterPro" id="IPR013229">
    <property type="entry name" value="PEGA"/>
</dbReference>
<comment type="similarity">
    <text evidence="11">Belongs to the protein kinase superfamily. Ser/Thr protein kinase family. GCN2 subfamily.</text>
</comment>
<dbReference type="GO" id="GO:0005524">
    <property type="term" value="F:ATP binding"/>
    <property type="evidence" value="ECO:0007669"/>
    <property type="project" value="UniProtKB-KW"/>
</dbReference>
<keyword evidence="10" id="KW-0834">Unfolded protein response</keyword>
<evidence type="ECO:0000256" key="6">
    <source>
        <dbReference type="ARBA" id="ARBA00022840"/>
    </source>
</evidence>
<keyword evidence="8" id="KW-0346">Stress response</keyword>
<proteinExistence type="inferred from homology"/>
<dbReference type="EMBL" id="UOFL01000171">
    <property type="protein sequence ID" value="VAW79108.1"/>
    <property type="molecule type" value="Genomic_DNA"/>
</dbReference>
<dbReference type="CDD" id="cd14014">
    <property type="entry name" value="STKc_PknB_like"/>
    <property type="match status" value="1"/>
</dbReference>
<evidence type="ECO:0000256" key="5">
    <source>
        <dbReference type="ARBA" id="ARBA00022824"/>
    </source>
</evidence>
<keyword evidence="13" id="KW-0472">Membrane</keyword>
<evidence type="ECO:0000256" key="9">
    <source>
        <dbReference type="ARBA" id="ARBA00023180"/>
    </source>
</evidence>
<keyword evidence="13" id="KW-1133">Transmembrane helix</keyword>
<dbReference type="SMART" id="SM00220">
    <property type="entry name" value="S_TKc"/>
    <property type="match status" value="1"/>
</dbReference>
<dbReference type="InterPro" id="IPR001680">
    <property type="entry name" value="WD40_rpt"/>
</dbReference>
<dbReference type="PROSITE" id="PS50082">
    <property type="entry name" value="WD_REPEATS_2"/>
    <property type="match status" value="2"/>
</dbReference>
<dbReference type="InterPro" id="IPR008271">
    <property type="entry name" value="Ser/Thr_kinase_AS"/>
</dbReference>
<dbReference type="GO" id="GO:0006986">
    <property type="term" value="P:response to unfolded protein"/>
    <property type="evidence" value="ECO:0007669"/>
    <property type="project" value="UniProtKB-KW"/>
</dbReference>
<keyword evidence="13" id="KW-0812">Transmembrane</keyword>
<evidence type="ECO:0000256" key="1">
    <source>
        <dbReference type="ARBA" id="ARBA00004115"/>
    </source>
</evidence>
<keyword evidence="7" id="KW-0810">Translation regulation</keyword>
<evidence type="ECO:0000256" key="4">
    <source>
        <dbReference type="ARBA" id="ARBA00022777"/>
    </source>
</evidence>
<evidence type="ECO:0000256" key="10">
    <source>
        <dbReference type="ARBA" id="ARBA00023230"/>
    </source>
</evidence>
<gene>
    <name evidence="15" type="ORF">MNBD_GAMMA12-388</name>
</gene>
<dbReference type="GO" id="GO:0005634">
    <property type="term" value="C:nucleus"/>
    <property type="evidence" value="ECO:0007669"/>
    <property type="project" value="TreeGrafter"/>
</dbReference>
<sequence length="862" mass="96616">MKIKTYQQALEPGSIIDSFEIISVLGAGGFGITYKAIDKDLKHEVAVKEYLPGEYSWRIEDKTVVPKSSEVVEEYEYGLERFLDEGQTLAKFKHSNIVRVVRYLRSNGTGYLVMDYEYGQTLHEYLLVNLAPTEEVLLSMAVAVLRGLSHIHAHGFLHRDVKPGNIYLRDKGEALLIDFGAARHSVGEHSQSMTGIVTAGYAPFEQYSVRAKQGPSCDLYALGATLYRAILGAPPVDAPDRIASLQEGELDPLTPAIELGLDEYSDIFLQTIDWMLEPLSKDRPQSAMEVMKLISPENETDEQPTIAISEPTKVTRRPKPRRKPTIVRYSALLFSMLSFLVIAGVAWVYLSGLGSSDGDGQGKKSKTQFDPVSSKNKIDKIKLNSIAVPEGMGYLSIQSIPSGATIYIDGAHAGETPFTNKLVPIGGHEIKVAKKGRETFYKKIYIAGKNHTKLTPVLDILTAHFTLETIPKNAKIEFSDQPLSYKAGMKLPVGNYKVTISAKNYKTRHMSYPIRWGKTLQGHRFKKKFRIALDHDRVLRKYEFRQYGRISGVRYLPKLNFLLLSVNQRNRLFLVDLAPQLLTTKKDINPFGVQYTSLGKSTTAVDLGPPSKKLPYKLVNNFYTINSNSFVLFDDRKKLMVGTSKGRVIIYDLVARKIVFAFVHNSNKTVSALSISPDEKLMAVKIGTNLYVWDLEQKKQILLGPIEEKAYKILITPDNKSLIVYQWYKPFFDRISLRDNSFKPEVRYIGLDKGVYDFILSEDGRLVYSVGSGNTIKAWNIETGSVMKTFTGHSRAVQNIVLKNGKLYSLSEDKSFRVWDVKTAKQQLNLEGYASSSAGGIDVTSDGTIITGARDGNILFWK</sequence>
<dbReference type="SUPFAM" id="SSF50998">
    <property type="entry name" value="Quinoprotein alcohol dehydrogenase-like"/>
    <property type="match status" value="1"/>
</dbReference>
<dbReference type="InterPro" id="IPR050339">
    <property type="entry name" value="CC_SR_Kinase"/>
</dbReference>
<dbReference type="InterPro" id="IPR011047">
    <property type="entry name" value="Quinoprotein_ADH-like_sf"/>
</dbReference>
<evidence type="ECO:0000256" key="13">
    <source>
        <dbReference type="SAM" id="Phobius"/>
    </source>
</evidence>
<evidence type="ECO:0000256" key="12">
    <source>
        <dbReference type="ARBA" id="ARBA00041500"/>
    </source>
</evidence>
<evidence type="ECO:0000256" key="11">
    <source>
        <dbReference type="ARBA" id="ARBA00037982"/>
    </source>
</evidence>
<dbReference type="PANTHER" id="PTHR11042">
    <property type="entry name" value="EUKARYOTIC TRANSLATION INITIATION FACTOR 2-ALPHA KINASE EIF2-ALPHA KINASE -RELATED"/>
    <property type="match status" value="1"/>
</dbReference>
<name>A0A3B0YDY5_9ZZZZ</name>
<dbReference type="InterPro" id="IPR000719">
    <property type="entry name" value="Prot_kinase_dom"/>
</dbReference>
<dbReference type="SUPFAM" id="SSF56112">
    <property type="entry name" value="Protein kinase-like (PK-like)"/>
    <property type="match status" value="1"/>
</dbReference>
<keyword evidence="3" id="KW-0547">Nucleotide-binding</keyword>
<evidence type="ECO:0000256" key="8">
    <source>
        <dbReference type="ARBA" id="ARBA00023016"/>
    </source>
</evidence>
<dbReference type="Pfam" id="PF00069">
    <property type="entry name" value="Pkinase"/>
    <property type="match status" value="1"/>
</dbReference>
<dbReference type="Gene3D" id="3.30.200.20">
    <property type="entry name" value="Phosphorylase Kinase, domain 1"/>
    <property type="match status" value="1"/>
</dbReference>
<reference evidence="15" key="1">
    <citation type="submission" date="2018-06" db="EMBL/GenBank/DDBJ databases">
        <authorList>
            <person name="Zhirakovskaya E."/>
        </authorList>
    </citation>
    <scope>NUCLEOTIDE SEQUENCE</scope>
</reference>
<evidence type="ECO:0000256" key="7">
    <source>
        <dbReference type="ARBA" id="ARBA00022845"/>
    </source>
</evidence>
<keyword evidence="9" id="KW-0325">Glycoprotein</keyword>
<dbReference type="Gene3D" id="2.130.10.10">
    <property type="entry name" value="YVTN repeat-like/Quinoprotein amine dehydrogenase"/>
    <property type="match status" value="2"/>
</dbReference>
<dbReference type="GO" id="GO:0005789">
    <property type="term" value="C:endoplasmic reticulum membrane"/>
    <property type="evidence" value="ECO:0007669"/>
    <property type="project" value="UniProtKB-SubCell"/>
</dbReference>
<evidence type="ECO:0000256" key="2">
    <source>
        <dbReference type="ARBA" id="ARBA00022679"/>
    </source>
</evidence>
<dbReference type="GO" id="GO:0006417">
    <property type="term" value="P:regulation of translation"/>
    <property type="evidence" value="ECO:0007669"/>
    <property type="project" value="UniProtKB-KW"/>
</dbReference>
<keyword evidence="4 15" id="KW-0418">Kinase</keyword>
<dbReference type="SMART" id="SM00320">
    <property type="entry name" value="WD40"/>
    <property type="match status" value="5"/>
</dbReference>
<dbReference type="PROSITE" id="PS50011">
    <property type="entry name" value="PROTEIN_KINASE_DOM"/>
    <property type="match status" value="1"/>
</dbReference>
<dbReference type="InterPro" id="IPR017441">
    <property type="entry name" value="Protein_kinase_ATP_BS"/>
</dbReference>
<organism evidence="15">
    <name type="scientific">hydrothermal vent metagenome</name>
    <dbReference type="NCBI Taxonomy" id="652676"/>
    <lineage>
        <taxon>unclassified sequences</taxon>
        <taxon>metagenomes</taxon>
        <taxon>ecological metagenomes</taxon>
    </lineage>
</organism>
<comment type="subcellular location">
    <subcellularLocation>
        <location evidence="1">Endoplasmic reticulum membrane</location>
        <topology evidence="1">Single-pass type I membrane protein</topology>
    </subcellularLocation>
</comment>
<dbReference type="PROSITE" id="PS00108">
    <property type="entry name" value="PROTEIN_KINASE_ST"/>
    <property type="match status" value="1"/>
</dbReference>
<dbReference type="PROSITE" id="PS00107">
    <property type="entry name" value="PROTEIN_KINASE_ATP"/>
    <property type="match status" value="1"/>
</dbReference>
<dbReference type="InterPro" id="IPR011009">
    <property type="entry name" value="Kinase-like_dom_sf"/>
</dbReference>
<accession>A0A3B0YDY5</accession>
<keyword evidence="2" id="KW-0808">Transferase</keyword>
<evidence type="ECO:0000256" key="3">
    <source>
        <dbReference type="ARBA" id="ARBA00022741"/>
    </source>
</evidence>
<keyword evidence="15" id="KW-0723">Serine/threonine-protein kinase</keyword>
<dbReference type="InterPro" id="IPR015943">
    <property type="entry name" value="WD40/YVTN_repeat-like_dom_sf"/>
</dbReference>
<feature type="domain" description="Protein kinase" evidence="14">
    <location>
        <begin position="19"/>
        <end position="306"/>
    </location>
</feature>
<feature type="transmembrane region" description="Helical" evidence="13">
    <location>
        <begin position="326"/>
        <end position="350"/>
    </location>
</feature>